<dbReference type="GO" id="GO:0071456">
    <property type="term" value="P:cellular response to hypoxia"/>
    <property type="evidence" value="ECO:0007669"/>
    <property type="project" value="TreeGrafter"/>
</dbReference>
<keyword evidence="2" id="KW-0479">Metal-binding</keyword>
<protein>
    <recommendedName>
        <fullName evidence="7">Fe2OG dioxygenase domain-containing protein</fullName>
    </recommendedName>
</protein>
<evidence type="ECO:0000256" key="4">
    <source>
        <dbReference type="ARBA" id="ARBA00022964"/>
    </source>
</evidence>
<evidence type="ECO:0000256" key="5">
    <source>
        <dbReference type="ARBA" id="ARBA00023002"/>
    </source>
</evidence>
<comment type="cofactor">
    <cofactor evidence="1">
        <name>L-ascorbate</name>
        <dbReference type="ChEBI" id="CHEBI:38290"/>
    </cofactor>
</comment>
<keyword evidence="9" id="KW-1185">Reference proteome</keyword>
<comment type="caution">
    <text evidence="8">The sequence shown here is derived from an EMBL/GenBank/DDBJ whole genome shotgun (WGS) entry which is preliminary data.</text>
</comment>
<dbReference type="InterPro" id="IPR044862">
    <property type="entry name" value="Pro_4_hyd_alph_FE2OG_OXY"/>
</dbReference>
<dbReference type="InterPro" id="IPR005123">
    <property type="entry name" value="Oxoglu/Fe-dep_dioxygenase_dom"/>
</dbReference>
<evidence type="ECO:0000256" key="2">
    <source>
        <dbReference type="ARBA" id="ARBA00022723"/>
    </source>
</evidence>
<feature type="domain" description="Fe2OG dioxygenase" evidence="7">
    <location>
        <begin position="113"/>
        <end position="209"/>
    </location>
</feature>
<dbReference type="InterPro" id="IPR006620">
    <property type="entry name" value="Pro_4_hyd_alph"/>
</dbReference>
<evidence type="ECO:0000313" key="9">
    <source>
        <dbReference type="Proteomes" id="UP001445335"/>
    </source>
</evidence>
<keyword evidence="3" id="KW-0847">Vitamin C</keyword>
<dbReference type="SMART" id="SM00702">
    <property type="entry name" value="P4Hc"/>
    <property type="match status" value="1"/>
</dbReference>
<keyword evidence="4" id="KW-0223">Dioxygenase</keyword>
<gene>
    <name evidence="8" type="ORF">WJX81_004197</name>
</gene>
<dbReference type="PROSITE" id="PS51471">
    <property type="entry name" value="FE2OG_OXY"/>
    <property type="match status" value="1"/>
</dbReference>
<evidence type="ECO:0000259" key="7">
    <source>
        <dbReference type="PROSITE" id="PS51471"/>
    </source>
</evidence>
<dbReference type="PANTHER" id="PTHR12907:SF26">
    <property type="entry name" value="HIF PROLYL HYDROXYLASE, ISOFORM C"/>
    <property type="match status" value="1"/>
</dbReference>
<dbReference type="SUPFAM" id="SSF51197">
    <property type="entry name" value="Clavaminate synthase-like"/>
    <property type="match status" value="1"/>
</dbReference>
<dbReference type="InterPro" id="IPR051559">
    <property type="entry name" value="HIF_prolyl_hydroxylases"/>
</dbReference>
<proteinExistence type="predicted"/>
<dbReference type="GO" id="GO:0031418">
    <property type="term" value="F:L-ascorbic acid binding"/>
    <property type="evidence" value="ECO:0007669"/>
    <property type="project" value="UniProtKB-KW"/>
</dbReference>
<evidence type="ECO:0000313" key="8">
    <source>
        <dbReference type="EMBL" id="KAK9826372.1"/>
    </source>
</evidence>
<name>A0AAW1QY67_9CHLO</name>
<keyword evidence="5" id="KW-0560">Oxidoreductase</keyword>
<reference evidence="8 9" key="1">
    <citation type="journal article" date="2024" name="Nat. Commun.">
        <title>Phylogenomics reveals the evolutionary origins of lichenization in chlorophyte algae.</title>
        <authorList>
            <person name="Puginier C."/>
            <person name="Libourel C."/>
            <person name="Otte J."/>
            <person name="Skaloud P."/>
            <person name="Haon M."/>
            <person name="Grisel S."/>
            <person name="Petersen M."/>
            <person name="Berrin J.G."/>
            <person name="Delaux P.M."/>
            <person name="Dal Grande F."/>
            <person name="Keller J."/>
        </authorList>
    </citation>
    <scope>NUCLEOTIDE SEQUENCE [LARGE SCALE GENOMIC DNA]</scope>
    <source>
        <strain evidence="8 9">SAG 245.80</strain>
    </source>
</reference>
<sequence length="318" mass="35021">MAALLRWRSAISPGVCTALQRDGCAVIDGALGANWCLAARGEVERVWRAGRLHANATHIVRAGERQLLPKASILEAELLDPAVQAVAPLVAELQADATLRTMLSLLLPRLRLDSQAIKLQVNEGGGGCFPMHCDSDEEVDGRRVSAIFYLNPHWRPGDGGELRLYPFPREPVDIAPACDRIVLFPSTTMLHRVLPSKRDRYCFTLWLSQSRGRPPPPTPLPVLLQEMSAPASREALVALLREPQARRYVSKLFYAAPWAASIEESHAPSPARDAALEQHWREARALEAVFTRLCGVSGKRLRPHLLDLALAAAPTAWL</sequence>
<organism evidence="8 9">
    <name type="scientific">Elliptochloris bilobata</name>
    <dbReference type="NCBI Taxonomy" id="381761"/>
    <lineage>
        <taxon>Eukaryota</taxon>
        <taxon>Viridiplantae</taxon>
        <taxon>Chlorophyta</taxon>
        <taxon>core chlorophytes</taxon>
        <taxon>Trebouxiophyceae</taxon>
        <taxon>Trebouxiophyceae incertae sedis</taxon>
        <taxon>Elliptochloris clade</taxon>
        <taxon>Elliptochloris</taxon>
    </lineage>
</organism>
<evidence type="ECO:0000256" key="3">
    <source>
        <dbReference type="ARBA" id="ARBA00022896"/>
    </source>
</evidence>
<accession>A0AAW1QY67</accession>
<dbReference type="Gene3D" id="2.60.120.620">
    <property type="entry name" value="q2cbj1_9rhob like domain"/>
    <property type="match status" value="1"/>
</dbReference>
<dbReference type="AlphaFoldDB" id="A0AAW1QY67"/>
<dbReference type="GO" id="GO:0008198">
    <property type="term" value="F:ferrous iron binding"/>
    <property type="evidence" value="ECO:0007669"/>
    <property type="project" value="TreeGrafter"/>
</dbReference>
<dbReference type="GO" id="GO:0031543">
    <property type="term" value="F:peptidyl-proline dioxygenase activity"/>
    <property type="evidence" value="ECO:0007669"/>
    <property type="project" value="TreeGrafter"/>
</dbReference>
<evidence type="ECO:0000256" key="6">
    <source>
        <dbReference type="ARBA" id="ARBA00023004"/>
    </source>
</evidence>
<dbReference type="Proteomes" id="UP001445335">
    <property type="component" value="Unassembled WGS sequence"/>
</dbReference>
<evidence type="ECO:0000256" key="1">
    <source>
        <dbReference type="ARBA" id="ARBA00001961"/>
    </source>
</evidence>
<dbReference type="PANTHER" id="PTHR12907">
    <property type="entry name" value="EGL NINE HOMOLOG-RELATED"/>
    <property type="match status" value="1"/>
</dbReference>
<dbReference type="Pfam" id="PF13640">
    <property type="entry name" value="2OG-FeII_Oxy_3"/>
    <property type="match status" value="1"/>
</dbReference>
<dbReference type="EMBL" id="JALJOU010000066">
    <property type="protein sequence ID" value="KAK9826372.1"/>
    <property type="molecule type" value="Genomic_DNA"/>
</dbReference>
<keyword evidence="6" id="KW-0408">Iron</keyword>